<dbReference type="InterPro" id="IPR036047">
    <property type="entry name" value="F-box-like_dom_sf"/>
</dbReference>
<name>A0AAD4GM14_BOLED</name>
<dbReference type="AlphaFoldDB" id="A0AAD4GM14"/>
<reference evidence="4" key="1">
    <citation type="submission" date="2019-10" db="EMBL/GenBank/DDBJ databases">
        <authorList>
            <consortium name="DOE Joint Genome Institute"/>
            <person name="Kuo A."/>
            <person name="Miyauchi S."/>
            <person name="Kiss E."/>
            <person name="Drula E."/>
            <person name="Kohler A."/>
            <person name="Sanchez-Garcia M."/>
            <person name="Andreopoulos B."/>
            <person name="Barry K.W."/>
            <person name="Bonito G."/>
            <person name="Buee M."/>
            <person name="Carver A."/>
            <person name="Chen C."/>
            <person name="Cichocki N."/>
            <person name="Clum A."/>
            <person name="Culley D."/>
            <person name="Crous P.W."/>
            <person name="Fauchery L."/>
            <person name="Girlanda M."/>
            <person name="Hayes R."/>
            <person name="Keri Z."/>
            <person name="LaButti K."/>
            <person name="Lipzen A."/>
            <person name="Lombard V."/>
            <person name="Magnuson J."/>
            <person name="Maillard F."/>
            <person name="Morin E."/>
            <person name="Murat C."/>
            <person name="Nolan M."/>
            <person name="Ohm R."/>
            <person name="Pangilinan J."/>
            <person name="Pereira M."/>
            <person name="Perotto S."/>
            <person name="Peter M."/>
            <person name="Riley R."/>
            <person name="Sitrit Y."/>
            <person name="Stielow B."/>
            <person name="Szollosi G."/>
            <person name="Zifcakova L."/>
            <person name="Stursova M."/>
            <person name="Spatafora J.W."/>
            <person name="Tedersoo L."/>
            <person name="Vaario L.-M."/>
            <person name="Yamada A."/>
            <person name="Yan M."/>
            <person name="Wang P."/>
            <person name="Xu J."/>
            <person name="Bruns T."/>
            <person name="Baldrian P."/>
            <person name="Vilgalys R."/>
            <person name="Henrissat B."/>
            <person name="Grigoriev I.V."/>
            <person name="Hibbett D."/>
            <person name="Nagy L.G."/>
            <person name="Martin F.M."/>
        </authorList>
    </citation>
    <scope>NUCLEOTIDE SEQUENCE</scope>
    <source>
        <strain evidence="4">BED1</strain>
    </source>
</reference>
<proteinExistence type="predicted"/>
<dbReference type="Proteomes" id="UP001194468">
    <property type="component" value="Unassembled WGS sequence"/>
</dbReference>
<dbReference type="InterPro" id="IPR001810">
    <property type="entry name" value="F-box_dom"/>
</dbReference>
<feature type="domain" description="F-box" evidence="3">
    <location>
        <begin position="4"/>
        <end position="54"/>
    </location>
</feature>
<feature type="compositionally biased region" description="Acidic residues" evidence="1">
    <location>
        <begin position="327"/>
        <end position="342"/>
    </location>
</feature>
<feature type="region of interest" description="Disordered" evidence="1">
    <location>
        <begin position="452"/>
        <end position="494"/>
    </location>
</feature>
<feature type="region of interest" description="Disordered" evidence="1">
    <location>
        <begin position="299"/>
        <end position="369"/>
    </location>
</feature>
<comment type="caution">
    <text evidence="4">The sequence shown here is derived from an EMBL/GenBank/DDBJ whole genome shotgun (WGS) entry which is preliminary data.</text>
</comment>
<evidence type="ECO:0000313" key="5">
    <source>
        <dbReference type="Proteomes" id="UP001194468"/>
    </source>
</evidence>
<dbReference type="EMBL" id="WHUW01000001">
    <property type="protein sequence ID" value="KAF8452242.1"/>
    <property type="molecule type" value="Genomic_DNA"/>
</dbReference>
<sequence length="959" mass="104576">MSSLVSLLTLPSELIEAILICSGSPRTVAAIAQTCRRFHTLVYGSPDSHLWRELFLTIWDDPRPALDHRALVDPRIYPAAWDWCTEYRRRVSADRWLKAWRRNICLADDSEIAEDANVLAEWRTTSLSVLSTILDTLLTLQPFPATPPIALKVLTPVKVSPYPTGNIGSGVGDRRERMTNAPPMPPLLIVTASGISAFDESRSGVRLGRMVYGPHASRVLGGGLGETVELPPIPTPSLPPQLVRTLFASHAIDVRGLPAYTPFLSAARYWGGDPLGDVFHRIICITGFVPIPPPLTSTSTRALKTAPESVSDRAASADLEGLKDGHDAEEDADLRTEEEDEENDHRELGGQSRRRTPKPFPTPSQQFADARILARRRVYDMQYLRDDRLWGPYQVVTRVPIKAPLGMSRPGDGNKGKSQEGGKGASASSAASGRGWIHRIGTLAWSMGAEIEPDEFDSDPTSDDSEDEDWHDPADHGQTSFAPFGSGDRDPEQTIGTKDMVDAEIEMDTEPTEPEHPLISLILASAVTADVEPTSDPTPTSSRRRTRRSNPRSQPNYSVSPREIKPHHLRPDYAFLASARIVVEANLKELFGKEISDDVPQPASEVRAGGVGMFWEDEDEILRTRAGSSELASSLSLGSSSTATAPSGISAACSNPSALELADILSQFQNLEVARLGSTCGYWSGWIEGQQTAKRGIDEGADVAPSLLEGDVGARKTRIVKQLHQLEKPIGVTSTTEYKGKGKGKDSKKSASVPALGAGDWRFGSEGEACEGWDWAGVAGIWKRCVCWMDYRELLFFNLDSDKFLTLGTQEACRIIPMELRITGYTRAGLMPVYDTDDRDNINVLSSDNSRHKTGACTGYFRPPPIIHFSGAAVGSDRGMEDGRKVKGIVQLIGGGEVRWQMDTYTQESGLSESSMPEWSSEAVQVGGIGSAVGVLGMWTGAEHERADPLGPFWAWKVV</sequence>
<reference evidence="4" key="2">
    <citation type="journal article" date="2020" name="Nat. Commun.">
        <title>Large-scale genome sequencing of mycorrhizal fungi provides insights into the early evolution of symbiotic traits.</title>
        <authorList>
            <person name="Miyauchi S."/>
            <person name="Kiss E."/>
            <person name="Kuo A."/>
            <person name="Drula E."/>
            <person name="Kohler A."/>
            <person name="Sanchez-Garcia M."/>
            <person name="Morin E."/>
            <person name="Andreopoulos B."/>
            <person name="Barry K.W."/>
            <person name="Bonito G."/>
            <person name="Buee M."/>
            <person name="Carver A."/>
            <person name="Chen C."/>
            <person name="Cichocki N."/>
            <person name="Clum A."/>
            <person name="Culley D."/>
            <person name="Crous P.W."/>
            <person name="Fauchery L."/>
            <person name="Girlanda M."/>
            <person name="Hayes R.D."/>
            <person name="Keri Z."/>
            <person name="LaButti K."/>
            <person name="Lipzen A."/>
            <person name="Lombard V."/>
            <person name="Magnuson J."/>
            <person name="Maillard F."/>
            <person name="Murat C."/>
            <person name="Nolan M."/>
            <person name="Ohm R.A."/>
            <person name="Pangilinan J."/>
            <person name="Pereira M.F."/>
            <person name="Perotto S."/>
            <person name="Peter M."/>
            <person name="Pfister S."/>
            <person name="Riley R."/>
            <person name="Sitrit Y."/>
            <person name="Stielow J.B."/>
            <person name="Szollosi G."/>
            <person name="Zifcakova L."/>
            <person name="Stursova M."/>
            <person name="Spatafora J.W."/>
            <person name="Tedersoo L."/>
            <person name="Vaario L.M."/>
            <person name="Yamada A."/>
            <person name="Yan M."/>
            <person name="Wang P."/>
            <person name="Xu J."/>
            <person name="Bruns T."/>
            <person name="Baldrian P."/>
            <person name="Vilgalys R."/>
            <person name="Dunand C."/>
            <person name="Henrissat B."/>
            <person name="Grigoriev I.V."/>
            <person name="Hibbett D."/>
            <person name="Nagy L.G."/>
            <person name="Martin F.M."/>
        </authorList>
    </citation>
    <scope>NUCLEOTIDE SEQUENCE</scope>
    <source>
        <strain evidence="4">BED1</strain>
    </source>
</reference>
<feature type="region of interest" description="Disordered" evidence="1">
    <location>
        <begin position="527"/>
        <end position="564"/>
    </location>
</feature>
<keyword evidence="5" id="KW-1185">Reference proteome</keyword>
<gene>
    <name evidence="4" type="ORF">L210DRAFT_3517808</name>
</gene>
<protein>
    <recommendedName>
        <fullName evidence="3">F-box domain-containing protein</fullName>
    </recommendedName>
</protein>
<feature type="region of interest" description="Disordered" evidence="1">
    <location>
        <begin position="403"/>
        <end position="433"/>
    </location>
</feature>
<evidence type="ECO:0000256" key="1">
    <source>
        <dbReference type="SAM" id="MobiDB-lite"/>
    </source>
</evidence>
<keyword evidence="2" id="KW-0732">Signal</keyword>
<feature type="signal peptide" evidence="2">
    <location>
        <begin position="1"/>
        <end position="17"/>
    </location>
</feature>
<accession>A0AAD4GM14</accession>
<dbReference type="Pfam" id="PF12937">
    <property type="entry name" value="F-box-like"/>
    <property type="match status" value="1"/>
</dbReference>
<feature type="compositionally biased region" description="Acidic residues" evidence="1">
    <location>
        <begin position="452"/>
        <end position="470"/>
    </location>
</feature>
<feature type="chain" id="PRO_5042237909" description="F-box domain-containing protein" evidence="2">
    <location>
        <begin position="18"/>
        <end position="959"/>
    </location>
</feature>
<dbReference type="SUPFAM" id="SSF81383">
    <property type="entry name" value="F-box domain"/>
    <property type="match status" value="1"/>
</dbReference>
<evidence type="ECO:0000313" key="4">
    <source>
        <dbReference type="EMBL" id="KAF8452242.1"/>
    </source>
</evidence>
<organism evidence="4 5">
    <name type="scientific">Boletus edulis BED1</name>
    <dbReference type="NCBI Taxonomy" id="1328754"/>
    <lineage>
        <taxon>Eukaryota</taxon>
        <taxon>Fungi</taxon>
        <taxon>Dikarya</taxon>
        <taxon>Basidiomycota</taxon>
        <taxon>Agaricomycotina</taxon>
        <taxon>Agaricomycetes</taxon>
        <taxon>Agaricomycetidae</taxon>
        <taxon>Boletales</taxon>
        <taxon>Boletineae</taxon>
        <taxon>Boletaceae</taxon>
        <taxon>Boletoideae</taxon>
        <taxon>Boletus</taxon>
    </lineage>
</organism>
<evidence type="ECO:0000256" key="2">
    <source>
        <dbReference type="SAM" id="SignalP"/>
    </source>
</evidence>
<dbReference type="PROSITE" id="PS50181">
    <property type="entry name" value="FBOX"/>
    <property type="match status" value="1"/>
</dbReference>
<evidence type="ECO:0000259" key="3">
    <source>
        <dbReference type="PROSITE" id="PS50181"/>
    </source>
</evidence>